<sequence length="497" mass="57434">MEESKCKILRSYSDELALKEVDKIELISKCENLEKEVEKYKGIGATFEEQMTKMYEECRTMRTRERMAQERILCAMDEIDEWKRKCENLEARVVELMLENKVMYEWKSKCGVLEIRMSELMEENSRLKSLHCDNVIVISDGEDDGVKIDVKEGRNSERKGEVLITKQRSLNVMVNDDGCRKEERFLSTSTPKRKCSSRVITSDIEDDDGDDDDDTPIGKLKMRKKAKEYDDEDEIPIGELLSGKHTVDGDEVREDVTPCRRRLFPLREYDKMNSKKKWSDRDKTATSKMDRISRNKGNVSRKVGLLDEDDAKEGEEDRIHEVNVGDSDSGSGSLRGFIVNDSEVDENKCSYDDDDDSSSNSLSDLDLGEVLARFRREKHKKEWEYEADMLASFSKNPELCMKAVCAIYRQQTSEEQTVKGSLLTNNRGFNKLDANKGSRIAEFLLDGDPTGPLKKSLEELQKYDPYGLDYCLKLARHYSKQLFMIYQNKEDPFFLPS</sequence>
<keyword evidence="1" id="KW-0175">Coiled coil</keyword>
<feature type="region of interest" description="Disordered" evidence="2">
    <location>
        <begin position="274"/>
        <end position="336"/>
    </location>
</feature>
<comment type="caution">
    <text evidence="3">The sequence shown here is derived from an EMBL/GenBank/DDBJ whole genome shotgun (WGS) entry which is preliminary data.</text>
</comment>
<dbReference type="PANTHER" id="PTHR34380:SF1">
    <property type="entry name" value="OS01G0221300 PROTEIN"/>
    <property type="match status" value="1"/>
</dbReference>
<protein>
    <submittedName>
        <fullName evidence="3">Uncharacterized protein</fullName>
    </submittedName>
</protein>
<feature type="region of interest" description="Disordered" evidence="2">
    <location>
        <begin position="196"/>
        <end position="218"/>
    </location>
</feature>
<evidence type="ECO:0000313" key="4">
    <source>
        <dbReference type="Proteomes" id="UP001085076"/>
    </source>
</evidence>
<dbReference type="OrthoDB" id="1899721at2759"/>
<reference evidence="3" key="2">
    <citation type="journal article" date="2022" name="Hortic Res">
        <title>The genome of Dioscorea zingiberensis sheds light on the biosynthesis, origin and evolution of the medicinally important diosgenin saponins.</title>
        <authorList>
            <person name="Li Y."/>
            <person name="Tan C."/>
            <person name="Li Z."/>
            <person name="Guo J."/>
            <person name="Li S."/>
            <person name="Chen X."/>
            <person name="Wang C."/>
            <person name="Dai X."/>
            <person name="Yang H."/>
            <person name="Song W."/>
            <person name="Hou L."/>
            <person name="Xu J."/>
            <person name="Tong Z."/>
            <person name="Xu A."/>
            <person name="Yuan X."/>
            <person name="Wang W."/>
            <person name="Yang Q."/>
            <person name="Chen L."/>
            <person name="Sun Z."/>
            <person name="Wang K."/>
            <person name="Pan B."/>
            <person name="Chen J."/>
            <person name="Bao Y."/>
            <person name="Liu F."/>
            <person name="Qi X."/>
            <person name="Gang D.R."/>
            <person name="Wen J."/>
            <person name="Li J."/>
        </authorList>
    </citation>
    <scope>NUCLEOTIDE SEQUENCE</scope>
    <source>
        <strain evidence="3">Dzin_1.0</strain>
    </source>
</reference>
<keyword evidence="4" id="KW-1185">Reference proteome</keyword>
<dbReference type="AlphaFoldDB" id="A0A9D5H4I3"/>
<feature type="coiled-coil region" evidence="1">
    <location>
        <begin position="16"/>
        <end position="99"/>
    </location>
</feature>
<evidence type="ECO:0000256" key="1">
    <source>
        <dbReference type="SAM" id="Coils"/>
    </source>
</evidence>
<dbReference type="Proteomes" id="UP001085076">
    <property type="component" value="Miscellaneous, Linkage group lg09"/>
</dbReference>
<organism evidence="3 4">
    <name type="scientific">Dioscorea zingiberensis</name>
    <dbReference type="NCBI Taxonomy" id="325984"/>
    <lineage>
        <taxon>Eukaryota</taxon>
        <taxon>Viridiplantae</taxon>
        <taxon>Streptophyta</taxon>
        <taxon>Embryophyta</taxon>
        <taxon>Tracheophyta</taxon>
        <taxon>Spermatophyta</taxon>
        <taxon>Magnoliopsida</taxon>
        <taxon>Liliopsida</taxon>
        <taxon>Dioscoreales</taxon>
        <taxon>Dioscoreaceae</taxon>
        <taxon>Dioscorea</taxon>
    </lineage>
</organism>
<name>A0A9D5H4I3_9LILI</name>
<accession>A0A9D5H4I3</accession>
<feature type="compositionally biased region" description="Acidic residues" evidence="2">
    <location>
        <begin position="203"/>
        <end position="215"/>
    </location>
</feature>
<dbReference type="EMBL" id="JAGGNH010000009">
    <property type="protein sequence ID" value="KAJ0962973.1"/>
    <property type="molecule type" value="Genomic_DNA"/>
</dbReference>
<reference evidence="3" key="1">
    <citation type="submission" date="2021-03" db="EMBL/GenBank/DDBJ databases">
        <authorList>
            <person name="Li Z."/>
            <person name="Yang C."/>
        </authorList>
    </citation>
    <scope>NUCLEOTIDE SEQUENCE</scope>
    <source>
        <strain evidence="3">Dzin_1.0</strain>
        <tissue evidence="3">Leaf</tissue>
    </source>
</reference>
<feature type="compositionally biased region" description="Basic and acidic residues" evidence="2">
    <location>
        <begin position="274"/>
        <end position="293"/>
    </location>
</feature>
<dbReference type="PANTHER" id="PTHR34380">
    <property type="entry name" value="BNAA03G12380D PROTEIN"/>
    <property type="match status" value="1"/>
</dbReference>
<gene>
    <name evidence="3" type="ORF">J5N97_028095</name>
</gene>
<proteinExistence type="predicted"/>
<evidence type="ECO:0000256" key="2">
    <source>
        <dbReference type="SAM" id="MobiDB-lite"/>
    </source>
</evidence>
<evidence type="ECO:0000313" key="3">
    <source>
        <dbReference type="EMBL" id="KAJ0962973.1"/>
    </source>
</evidence>